<proteinExistence type="predicted"/>
<organism evidence="3 4">
    <name type="scientific">Tritrichomonas musculus</name>
    <dbReference type="NCBI Taxonomy" id="1915356"/>
    <lineage>
        <taxon>Eukaryota</taxon>
        <taxon>Metamonada</taxon>
        <taxon>Parabasalia</taxon>
        <taxon>Tritrichomonadida</taxon>
        <taxon>Tritrichomonadidae</taxon>
        <taxon>Tritrichomonas</taxon>
    </lineage>
</organism>
<evidence type="ECO:0000256" key="2">
    <source>
        <dbReference type="SAM" id="Phobius"/>
    </source>
</evidence>
<evidence type="ECO:0000256" key="1">
    <source>
        <dbReference type="SAM" id="MobiDB-lite"/>
    </source>
</evidence>
<accession>A0ABR2K3C6</accession>
<dbReference type="EMBL" id="JAPFFF010000007">
    <property type="protein sequence ID" value="KAK8885261.1"/>
    <property type="molecule type" value="Genomic_DNA"/>
</dbReference>
<sequence>MFLFIFFVSSRLDVKQSKNLRYPLRRSSFKQIANTFLKQNVLFDNKEIRLQKNKLMKERKLKDQDLNEYHEQLLDASSSQSLDFTTESKTSIEPTETLSSAMPPLSTPISTPIAVASITPIPEETSSISNLSPLTTSIPPTPSLSSNPTSLATSTPTPTLSSIPTSIPTPNPTSTPVSTPTPIITKTQNQIDEDEDEERKQRYFLIALCATFFFLLIVVLTLYLYCRRKEEEQNPEYTRAILGDDAFEFSQLQTF</sequence>
<feature type="transmembrane region" description="Helical" evidence="2">
    <location>
        <begin position="203"/>
        <end position="225"/>
    </location>
</feature>
<evidence type="ECO:0000313" key="4">
    <source>
        <dbReference type="Proteomes" id="UP001470230"/>
    </source>
</evidence>
<dbReference type="Proteomes" id="UP001470230">
    <property type="component" value="Unassembled WGS sequence"/>
</dbReference>
<feature type="compositionally biased region" description="Polar residues" evidence="1">
    <location>
        <begin position="84"/>
        <end position="100"/>
    </location>
</feature>
<feature type="region of interest" description="Disordered" evidence="1">
    <location>
        <begin position="126"/>
        <end position="195"/>
    </location>
</feature>
<reference evidence="3 4" key="1">
    <citation type="submission" date="2024-04" db="EMBL/GenBank/DDBJ databases">
        <title>Tritrichomonas musculus Genome.</title>
        <authorList>
            <person name="Alves-Ferreira E."/>
            <person name="Grigg M."/>
            <person name="Lorenzi H."/>
            <person name="Galac M."/>
        </authorList>
    </citation>
    <scope>NUCLEOTIDE SEQUENCE [LARGE SCALE GENOMIC DNA]</scope>
    <source>
        <strain evidence="3 4">EAF2021</strain>
    </source>
</reference>
<feature type="region of interest" description="Disordered" evidence="1">
    <location>
        <begin position="77"/>
        <end position="105"/>
    </location>
</feature>
<keyword evidence="2" id="KW-0472">Membrane</keyword>
<keyword evidence="4" id="KW-1185">Reference proteome</keyword>
<evidence type="ECO:0000313" key="3">
    <source>
        <dbReference type="EMBL" id="KAK8885261.1"/>
    </source>
</evidence>
<comment type="caution">
    <text evidence="3">The sequence shown here is derived from an EMBL/GenBank/DDBJ whole genome shotgun (WGS) entry which is preliminary data.</text>
</comment>
<keyword evidence="2" id="KW-1133">Transmembrane helix</keyword>
<gene>
    <name evidence="3" type="ORF">M9Y10_040706</name>
</gene>
<feature type="compositionally biased region" description="Low complexity" evidence="1">
    <location>
        <begin position="129"/>
        <end position="166"/>
    </location>
</feature>
<keyword evidence="2" id="KW-0812">Transmembrane</keyword>
<feature type="compositionally biased region" description="Low complexity" evidence="1">
    <location>
        <begin position="174"/>
        <end position="185"/>
    </location>
</feature>
<name>A0ABR2K3C6_9EUKA</name>
<protein>
    <submittedName>
        <fullName evidence="3">Uncharacterized protein</fullName>
    </submittedName>
</protein>